<reference evidence="8 9" key="1">
    <citation type="submission" date="2018-09" db="EMBL/GenBank/DDBJ databases">
        <title>Metagenome Assembled Genomes from an Advanced Water Purification Facility.</title>
        <authorList>
            <person name="Stamps B.W."/>
            <person name="Spear J.R."/>
        </authorList>
    </citation>
    <scope>NUCLEOTIDE SEQUENCE [LARGE SCALE GENOMIC DNA]</scope>
    <source>
        <strain evidence="8">Bin_27_1</strain>
    </source>
</reference>
<keyword evidence="1" id="KW-0159">Chromosome partition</keyword>
<dbReference type="InterPro" id="IPR004107">
    <property type="entry name" value="Integrase_SAM-like_N"/>
</dbReference>
<dbReference type="InterPro" id="IPR044068">
    <property type="entry name" value="CB"/>
</dbReference>
<dbReference type="PROSITE" id="PS51900">
    <property type="entry name" value="CB"/>
    <property type="match status" value="1"/>
</dbReference>
<protein>
    <submittedName>
        <fullName evidence="8">Integrase</fullName>
    </submittedName>
</protein>
<gene>
    <name evidence="8" type="ORF">E6Q80_10925</name>
</gene>
<dbReference type="SUPFAM" id="SSF56349">
    <property type="entry name" value="DNA breaking-rejoining enzymes"/>
    <property type="match status" value="1"/>
</dbReference>
<dbReference type="EMBL" id="SSFD01000170">
    <property type="protein sequence ID" value="TXH84717.1"/>
    <property type="molecule type" value="Genomic_DNA"/>
</dbReference>
<dbReference type="InterPro" id="IPR050090">
    <property type="entry name" value="Tyrosine_recombinase_XerCD"/>
</dbReference>
<dbReference type="Gene3D" id="1.10.150.130">
    <property type="match status" value="1"/>
</dbReference>
<dbReference type="InterPro" id="IPR011010">
    <property type="entry name" value="DNA_brk_join_enz"/>
</dbReference>
<dbReference type="InterPro" id="IPR010998">
    <property type="entry name" value="Integrase_recombinase_N"/>
</dbReference>
<evidence type="ECO:0000259" key="6">
    <source>
        <dbReference type="PROSITE" id="PS51898"/>
    </source>
</evidence>
<evidence type="ECO:0000256" key="5">
    <source>
        <dbReference type="PROSITE-ProRule" id="PRU01248"/>
    </source>
</evidence>
<dbReference type="GO" id="GO:0003677">
    <property type="term" value="F:DNA binding"/>
    <property type="evidence" value="ECO:0007669"/>
    <property type="project" value="UniProtKB-UniRule"/>
</dbReference>
<evidence type="ECO:0000256" key="3">
    <source>
        <dbReference type="ARBA" id="ARBA00023125"/>
    </source>
</evidence>
<dbReference type="Proteomes" id="UP000321192">
    <property type="component" value="Unassembled WGS sequence"/>
</dbReference>
<proteinExistence type="predicted"/>
<evidence type="ECO:0000256" key="1">
    <source>
        <dbReference type="ARBA" id="ARBA00022829"/>
    </source>
</evidence>
<evidence type="ECO:0000256" key="4">
    <source>
        <dbReference type="ARBA" id="ARBA00023172"/>
    </source>
</evidence>
<evidence type="ECO:0000256" key="2">
    <source>
        <dbReference type="ARBA" id="ARBA00022908"/>
    </source>
</evidence>
<organism evidence="8 9">
    <name type="scientific">Thauera aminoaromatica</name>
    <dbReference type="NCBI Taxonomy" id="164330"/>
    <lineage>
        <taxon>Bacteria</taxon>
        <taxon>Pseudomonadati</taxon>
        <taxon>Pseudomonadota</taxon>
        <taxon>Betaproteobacteria</taxon>
        <taxon>Rhodocyclales</taxon>
        <taxon>Zoogloeaceae</taxon>
        <taxon>Thauera</taxon>
    </lineage>
</organism>
<name>A0A5C7SM33_THASP</name>
<dbReference type="PANTHER" id="PTHR30349:SF81">
    <property type="entry name" value="TYROSINE RECOMBINASE XERC"/>
    <property type="match status" value="1"/>
</dbReference>
<comment type="caution">
    <text evidence="8">The sequence shown here is derived from an EMBL/GenBank/DDBJ whole genome shotgun (WGS) entry which is preliminary data.</text>
</comment>
<dbReference type="GO" id="GO:0015074">
    <property type="term" value="P:DNA integration"/>
    <property type="evidence" value="ECO:0007669"/>
    <property type="project" value="UniProtKB-KW"/>
</dbReference>
<dbReference type="InterPro" id="IPR013762">
    <property type="entry name" value="Integrase-like_cat_sf"/>
</dbReference>
<feature type="domain" description="Tyr recombinase" evidence="6">
    <location>
        <begin position="130"/>
        <end position="315"/>
    </location>
</feature>
<evidence type="ECO:0000313" key="8">
    <source>
        <dbReference type="EMBL" id="TXH84717.1"/>
    </source>
</evidence>
<keyword evidence="4" id="KW-0233">DNA recombination</keyword>
<evidence type="ECO:0000313" key="9">
    <source>
        <dbReference type="Proteomes" id="UP000321192"/>
    </source>
</evidence>
<keyword evidence="2" id="KW-0229">DNA integration</keyword>
<dbReference type="InterPro" id="IPR002104">
    <property type="entry name" value="Integrase_catalytic"/>
</dbReference>
<dbReference type="GO" id="GO:0007059">
    <property type="term" value="P:chromosome segregation"/>
    <property type="evidence" value="ECO:0007669"/>
    <property type="project" value="UniProtKB-KW"/>
</dbReference>
<dbReference type="RefSeq" id="WP_276658695.1">
    <property type="nucleotide sequence ID" value="NZ_JAYRXT010000126.1"/>
</dbReference>
<sequence length="340" mass="38113">MGEARLNRKGSPPSFPALVQQFFTEYLVAQRALSPRTVACYRDAMTLFLGYAAKQLGKPPIAMQLGDITPELILKFLAHLEHERHNSVRSRNLRLTALRAFLKFAGRRDVTALHAVERAMAVPMKRFERPLLGHLTRPEMIAVLGRPGTEWTSQRDHLLLSLLYNTGARVSEIVGVRVVDVVLDGAACVHLHGKGRKDRSVPLWKTTAAAIRAWLNANPHLRDSAALLPNRSGHPMTRCNVAQRLALAVDRASAEQPSLKTKRISPHTLRHTTAMHLLQSGVPFNVIALWLGHESTNTTHRYVEANLEMKEKALARLEAPDTKLKRFRAGDELMRFLQTL</sequence>
<accession>A0A5C7SM33</accession>
<dbReference type="PANTHER" id="PTHR30349">
    <property type="entry name" value="PHAGE INTEGRASE-RELATED"/>
    <property type="match status" value="1"/>
</dbReference>
<feature type="domain" description="Core-binding (CB)" evidence="7">
    <location>
        <begin position="13"/>
        <end position="106"/>
    </location>
</feature>
<dbReference type="GO" id="GO:0006310">
    <property type="term" value="P:DNA recombination"/>
    <property type="evidence" value="ECO:0007669"/>
    <property type="project" value="UniProtKB-KW"/>
</dbReference>
<keyword evidence="3 5" id="KW-0238">DNA-binding</keyword>
<evidence type="ECO:0000259" key="7">
    <source>
        <dbReference type="PROSITE" id="PS51900"/>
    </source>
</evidence>
<dbReference type="PROSITE" id="PS51898">
    <property type="entry name" value="TYR_RECOMBINASE"/>
    <property type="match status" value="1"/>
</dbReference>
<dbReference type="AlphaFoldDB" id="A0A5C7SM33"/>
<dbReference type="Pfam" id="PF00589">
    <property type="entry name" value="Phage_integrase"/>
    <property type="match status" value="1"/>
</dbReference>
<dbReference type="Gene3D" id="1.10.443.10">
    <property type="entry name" value="Intergrase catalytic core"/>
    <property type="match status" value="1"/>
</dbReference>
<dbReference type="Pfam" id="PF02899">
    <property type="entry name" value="Phage_int_SAM_1"/>
    <property type="match status" value="1"/>
</dbReference>